<dbReference type="InterPro" id="IPR047088">
    <property type="entry name" value="ORC5_C"/>
</dbReference>
<feature type="compositionally biased region" description="Basic and acidic residues" evidence="1">
    <location>
        <begin position="410"/>
        <end position="423"/>
    </location>
</feature>
<protein>
    <recommendedName>
        <fullName evidence="2">Origin recognition complex subunit 5 C-terminal domain-containing protein</fullName>
    </recommendedName>
</protein>
<feature type="region of interest" description="Disordered" evidence="1">
    <location>
        <begin position="391"/>
        <end position="437"/>
    </location>
</feature>
<proteinExistence type="predicted"/>
<organism evidence="3 4">
    <name type="scientific">Tilletia horrida</name>
    <dbReference type="NCBI Taxonomy" id="155126"/>
    <lineage>
        <taxon>Eukaryota</taxon>
        <taxon>Fungi</taxon>
        <taxon>Dikarya</taxon>
        <taxon>Basidiomycota</taxon>
        <taxon>Ustilaginomycotina</taxon>
        <taxon>Exobasidiomycetes</taxon>
        <taxon>Tilletiales</taxon>
        <taxon>Tilletiaceae</taxon>
        <taxon>Tilletia</taxon>
    </lineage>
</organism>
<feature type="domain" description="Origin recognition complex subunit 5 C-terminal" evidence="2">
    <location>
        <begin position="462"/>
        <end position="640"/>
    </location>
</feature>
<name>A0AAN6GB32_9BASI</name>
<dbReference type="Proteomes" id="UP001176521">
    <property type="component" value="Unassembled WGS sequence"/>
</dbReference>
<accession>A0AAN6GB32</accession>
<dbReference type="GO" id="GO:0003688">
    <property type="term" value="F:DNA replication origin binding"/>
    <property type="evidence" value="ECO:0007669"/>
    <property type="project" value="TreeGrafter"/>
</dbReference>
<sequence>MDESATARRRRIATRVKAQFPGRSTQIDTLVDAFAQPDLAGPSSLLLHDPRSPRHTQALARAVLGSIQTEFEDLVEDEWDGSSRPVLDTIFLSPLLVGAPRLLYRAILTAIDRKNADFERLAPPQLGADDALDTFSALLASSIRRRTEDGDASKYRLCIVVEHAERVRDLWPNHVLLGLLELDRSLRTRDLPSGRVSVVFVVSTPWIHFRDPDGNITSSAPESIFFPPLAKSDACAYLKLNTSPLYHSYKVEHDLFSSVDNSYQPLMSEASGEDPSTALITKPDPDSERRILNEAEFTRLFESFCEIAYHSLCGEAADIVDMQLLSAAVWHVFLVPVQTGQCHPSEFQGLFKIARPAFRDVLTHVLSREVSPGEWVEAAVRTATAASKQQILDKQKSKTPGANLEGLGVKSDEKQRTQDREAYGEGDSDDDVAVAEGSQLYDGPIRKKRRIPLAEMTAVPPLPVVSSLLLVSAFVACYNPARLDVARFAREAGMGFGRRKKKGGGTVRGRASALEYGSKSNLGRQQLMGPKAVNMERFLAIFQVLLWEADPATLKEAGIDEAKEGANLNDKERAARMLDVERVARSAAVFQRIKYLIAQRFLLAVGKMDNPTSASIQVNITYEVAQSLAKQVKLKIEDWLHDWKELF</sequence>
<evidence type="ECO:0000313" key="4">
    <source>
        <dbReference type="Proteomes" id="UP001176521"/>
    </source>
</evidence>
<dbReference type="InterPro" id="IPR020796">
    <property type="entry name" value="ORC5"/>
</dbReference>
<comment type="caution">
    <text evidence="3">The sequence shown here is derived from an EMBL/GenBank/DDBJ whole genome shotgun (WGS) entry which is preliminary data.</text>
</comment>
<dbReference type="PANTHER" id="PTHR12705">
    <property type="entry name" value="ORIGIN RECOGNITION COMPLEX SUBUNIT 5"/>
    <property type="match status" value="1"/>
</dbReference>
<gene>
    <name evidence="3" type="ORF">OC842_003618</name>
</gene>
<dbReference type="GO" id="GO:0006270">
    <property type="term" value="P:DNA replication initiation"/>
    <property type="evidence" value="ECO:0007669"/>
    <property type="project" value="TreeGrafter"/>
</dbReference>
<keyword evidence="4" id="KW-1185">Reference proteome</keyword>
<feature type="compositionally biased region" description="Acidic residues" evidence="1">
    <location>
        <begin position="424"/>
        <end position="433"/>
    </location>
</feature>
<evidence type="ECO:0000259" key="2">
    <source>
        <dbReference type="Pfam" id="PF14630"/>
    </source>
</evidence>
<evidence type="ECO:0000256" key="1">
    <source>
        <dbReference type="SAM" id="MobiDB-lite"/>
    </source>
</evidence>
<evidence type="ECO:0000313" key="3">
    <source>
        <dbReference type="EMBL" id="KAK0531429.1"/>
    </source>
</evidence>
<reference evidence="3" key="1">
    <citation type="journal article" date="2023" name="PhytoFront">
        <title>Draft Genome Resources of Seven Strains of Tilletia horrida, Causal Agent of Kernel Smut of Rice.</title>
        <authorList>
            <person name="Khanal S."/>
            <person name="Antony Babu S."/>
            <person name="Zhou X.G."/>
        </authorList>
    </citation>
    <scope>NUCLEOTIDE SEQUENCE</scope>
    <source>
        <strain evidence="3">TX3</strain>
    </source>
</reference>
<dbReference type="Pfam" id="PF14630">
    <property type="entry name" value="ORC5_C"/>
    <property type="match status" value="1"/>
</dbReference>
<dbReference type="GO" id="GO:0005664">
    <property type="term" value="C:nuclear origin of replication recognition complex"/>
    <property type="evidence" value="ECO:0007669"/>
    <property type="project" value="TreeGrafter"/>
</dbReference>
<dbReference type="EMBL" id="JAPDMQ010000186">
    <property type="protein sequence ID" value="KAK0531429.1"/>
    <property type="molecule type" value="Genomic_DNA"/>
</dbReference>
<dbReference type="PANTHER" id="PTHR12705:SF0">
    <property type="entry name" value="ORIGIN RECOGNITION COMPLEX SUBUNIT 5"/>
    <property type="match status" value="1"/>
</dbReference>
<dbReference type="AlphaFoldDB" id="A0AAN6GB32"/>